<dbReference type="PANTHER" id="PTHR10491">
    <property type="entry name" value="DTDP-4-DEHYDRORHAMNOSE REDUCTASE"/>
    <property type="match status" value="1"/>
</dbReference>
<dbReference type="InterPro" id="IPR036291">
    <property type="entry name" value="NAD(P)-bd_dom_sf"/>
</dbReference>
<dbReference type="InterPro" id="IPR029903">
    <property type="entry name" value="RmlD-like-bd"/>
</dbReference>
<organism evidence="2">
    <name type="scientific">marine sediment metagenome</name>
    <dbReference type="NCBI Taxonomy" id="412755"/>
    <lineage>
        <taxon>unclassified sequences</taxon>
        <taxon>metagenomes</taxon>
        <taxon>ecological metagenomes</taxon>
    </lineage>
</organism>
<evidence type="ECO:0000259" key="1">
    <source>
        <dbReference type="Pfam" id="PF04321"/>
    </source>
</evidence>
<feature type="domain" description="RmlD-like substrate binding" evidence="1">
    <location>
        <begin position="56"/>
        <end position="231"/>
    </location>
</feature>
<reference evidence="2" key="1">
    <citation type="journal article" date="2014" name="Front. Microbiol.">
        <title>High frequency of phylogenetically diverse reductive dehalogenase-homologous genes in deep subseafloor sedimentary metagenomes.</title>
        <authorList>
            <person name="Kawai M."/>
            <person name="Futagami T."/>
            <person name="Toyoda A."/>
            <person name="Takaki Y."/>
            <person name="Nishi S."/>
            <person name="Hori S."/>
            <person name="Arai W."/>
            <person name="Tsubouchi T."/>
            <person name="Morono Y."/>
            <person name="Uchiyama I."/>
            <person name="Ito T."/>
            <person name="Fujiyama A."/>
            <person name="Inagaki F."/>
            <person name="Takami H."/>
        </authorList>
    </citation>
    <scope>NUCLEOTIDE SEQUENCE</scope>
    <source>
        <strain evidence="2">Expedition CK06-06</strain>
    </source>
</reference>
<dbReference type="InterPro" id="IPR005913">
    <property type="entry name" value="dTDP_dehydrorham_reduct"/>
</dbReference>
<dbReference type="CDD" id="cd05254">
    <property type="entry name" value="dTDP_HR_like_SDR_e"/>
    <property type="match status" value="1"/>
</dbReference>
<evidence type="ECO:0000313" key="2">
    <source>
        <dbReference type="EMBL" id="GAI07647.1"/>
    </source>
</evidence>
<comment type="caution">
    <text evidence="2">The sequence shown here is derived from an EMBL/GenBank/DDBJ whole genome shotgun (WGS) entry which is preliminary data.</text>
</comment>
<sequence>MRILRYRNLNKFQYRGLRGLGERICLPPGGDREAKHVFADRQRGDNPYGSNPEGVILITGACGMLGRDLVEALSKENEVVGLDVKKPGFRLQAAGFIKADITNKEEIIKVIRDEKPEIVIHAAAYTDVDGCEQNENLAYRVNGTGTQNVVLACKECKAIIAYISTDFVFDGEKKEPYLESDKPNPLSVYGKSKLEGERHVSSLLDRYFIIRTSWLFGKHGKNFVNTILKLA</sequence>
<protein>
    <recommendedName>
        <fullName evidence="1">RmlD-like substrate binding domain-containing protein</fullName>
    </recommendedName>
</protein>
<dbReference type="EMBL" id="BARV01010072">
    <property type="protein sequence ID" value="GAI07647.1"/>
    <property type="molecule type" value="Genomic_DNA"/>
</dbReference>
<dbReference type="Gene3D" id="3.40.50.720">
    <property type="entry name" value="NAD(P)-binding Rossmann-like Domain"/>
    <property type="match status" value="1"/>
</dbReference>
<proteinExistence type="predicted"/>
<dbReference type="GO" id="GO:0008831">
    <property type="term" value="F:dTDP-4-dehydrorhamnose reductase activity"/>
    <property type="evidence" value="ECO:0007669"/>
    <property type="project" value="TreeGrafter"/>
</dbReference>
<dbReference type="Pfam" id="PF04321">
    <property type="entry name" value="RmlD_sub_bind"/>
    <property type="match status" value="1"/>
</dbReference>
<dbReference type="GO" id="GO:0019305">
    <property type="term" value="P:dTDP-rhamnose biosynthetic process"/>
    <property type="evidence" value="ECO:0007669"/>
    <property type="project" value="TreeGrafter"/>
</dbReference>
<dbReference type="AlphaFoldDB" id="X1KKR0"/>
<dbReference type="SUPFAM" id="SSF51735">
    <property type="entry name" value="NAD(P)-binding Rossmann-fold domains"/>
    <property type="match status" value="1"/>
</dbReference>
<dbReference type="GO" id="GO:0005829">
    <property type="term" value="C:cytosol"/>
    <property type="evidence" value="ECO:0007669"/>
    <property type="project" value="TreeGrafter"/>
</dbReference>
<feature type="non-terminal residue" evidence="2">
    <location>
        <position position="231"/>
    </location>
</feature>
<dbReference type="PANTHER" id="PTHR10491:SF4">
    <property type="entry name" value="METHIONINE ADENOSYLTRANSFERASE 2 SUBUNIT BETA"/>
    <property type="match status" value="1"/>
</dbReference>
<gene>
    <name evidence="2" type="ORF">S06H3_19636</name>
</gene>
<name>X1KKR0_9ZZZZ</name>
<accession>X1KKR0</accession>